<sequence>MKMRMAKRTKRNVAFSQK</sequence>
<evidence type="ECO:0000313" key="2">
    <source>
        <dbReference type="Proteomes" id="UP000092444"/>
    </source>
</evidence>
<proteinExistence type="predicted"/>
<dbReference type="VEuPathDB" id="VectorBase:GMOY004784"/>
<evidence type="ECO:0000313" key="1">
    <source>
        <dbReference type="EnsemblMetazoa" id="GMOY004784-PA"/>
    </source>
</evidence>
<dbReference type="Proteomes" id="UP000092444">
    <property type="component" value="Unassembled WGS sequence"/>
</dbReference>
<dbReference type="EnsemblMetazoa" id="GMOY004784-RA">
    <property type="protein sequence ID" value="GMOY004784-PA"/>
    <property type="gene ID" value="GMOY004784"/>
</dbReference>
<reference evidence="1" key="1">
    <citation type="submission" date="2020-05" db="UniProtKB">
        <authorList>
            <consortium name="EnsemblMetazoa"/>
        </authorList>
    </citation>
    <scope>IDENTIFICATION</scope>
    <source>
        <strain evidence="1">Yale</strain>
    </source>
</reference>
<dbReference type="AlphaFoldDB" id="A0A1B0FLP6"/>
<name>A0A1B0FLP6_GLOMM</name>
<keyword evidence="2" id="KW-1185">Reference proteome</keyword>
<organism evidence="1 2">
    <name type="scientific">Glossina morsitans morsitans</name>
    <name type="common">Savannah tsetse fly</name>
    <dbReference type="NCBI Taxonomy" id="37546"/>
    <lineage>
        <taxon>Eukaryota</taxon>
        <taxon>Metazoa</taxon>
        <taxon>Ecdysozoa</taxon>
        <taxon>Arthropoda</taxon>
        <taxon>Hexapoda</taxon>
        <taxon>Insecta</taxon>
        <taxon>Pterygota</taxon>
        <taxon>Neoptera</taxon>
        <taxon>Endopterygota</taxon>
        <taxon>Diptera</taxon>
        <taxon>Brachycera</taxon>
        <taxon>Muscomorpha</taxon>
        <taxon>Hippoboscoidea</taxon>
        <taxon>Glossinidae</taxon>
        <taxon>Glossina</taxon>
    </lineage>
</organism>
<protein>
    <submittedName>
        <fullName evidence="1">Uncharacterized protein</fullName>
    </submittedName>
</protein>
<accession>A0A1B0FLP6</accession>
<dbReference type="EMBL" id="CCAG010022806">
    <property type="status" value="NOT_ANNOTATED_CDS"/>
    <property type="molecule type" value="Genomic_DNA"/>
</dbReference>